<comment type="caution">
    <text evidence="2">The sequence shown here is derived from an EMBL/GenBank/DDBJ whole genome shotgun (WGS) entry which is preliminary data.</text>
</comment>
<evidence type="ECO:0000313" key="3">
    <source>
        <dbReference type="Proteomes" id="UP001165085"/>
    </source>
</evidence>
<dbReference type="EMBL" id="BRXY01000235">
    <property type="protein sequence ID" value="GMH79568.1"/>
    <property type="molecule type" value="Genomic_DNA"/>
</dbReference>
<dbReference type="Proteomes" id="UP001165085">
    <property type="component" value="Unassembled WGS sequence"/>
</dbReference>
<evidence type="ECO:0000313" key="2">
    <source>
        <dbReference type="EMBL" id="GMH79568.1"/>
    </source>
</evidence>
<proteinExistence type="predicted"/>
<protein>
    <submittedName>
        <fullName evidence="2">Uncharacterized protein</fullName>
    </submittedName>
</protein>
<name>A0A9W7B311_9STRA</name>
<sequence>MGVDPVFPPPKLQPAKIKVTTKEAVKAIFMQRQQSTTPTGKGERGRAGEDFKLSAALALLPAEKLVRGGLDEEDQYPGVTLRGSKEESANWEG</sequence>
<reference evidence="3" key="1">
    <citation type="journal article" date="2023" name="Commun. Biol.">
        <title>Genome analysis of Parmales, the sister group of diatoms, reveals the evolutionary specialization of diatoms from phago-mixotrophs to photoautotrophs.</title>
        <authorList>
            <person name="Ban H."/>
            <person name="Sato S."/>
            <person name="Yoshikawa S."/>
            <person name="Yamada K."/>
            <person name="Nakamura Y."/>
            <person name="Ichinomiya M."/>
            <person name="Sato N."/>
            <person name="Blanc-Mathieu R."/>
            <person name="Endo H."/>
            <person name="Kuwata A."/>
            <person name="Ogata H."/>
        </authorList>
    </citation>
    <scope>NUCLEOTIDE SEQUENCE [LARGE SCALE GENOMIC DNA]</scope>
    <source>
        <strain evidence="3">NIES 3701</strain>
    </source>
</reference>
<keyword evidence="3" id="KW-1185">Reference proteome</keyword>
<organism evidence="2 3">
    <name type="scientific">Triparma strigata</name>
    <dbReference type="NCBI Taxonomy" id="1606541"/>
    <lineage>
        <taxon>Eukaryota</taxon>
        <taxon>Sar</taxon>
        <taxon>Stramenopiles</taxon>
        <taxon>Ochrophyta</taxon>
        <taxon>Bolidophyceae</taxon>
        <taxon>Parmales</taxon>
        <taxon>Triparmaceae</taxon>
        <taxon>Triparma</taxon>
    </lineage>
</organism>
<dbReference type="AlphaFoldDB" id="A0A9W7B311"/>
<feature type="region of interest" description="Disordered" evidence="1">
    <location>
        <begin position="71"/>
        <end position="93"/>
    </location>
</feature>
<feature type="compositionally biased region" description="Basic and acidic residues" evidence="1">
    <location>
        <begin position="83"/>
        <end position="93"/>
    </location>
</feature>
<accession>A0A9W7B311</accession>
<evidence type="ECO:0000256" key="1">
    <source>
        <dbReference type="SAM" id="MobiDB-lite"/>
    </source>
</evidence>
<gene>
    <name evidence="2" type="ORF">TrST_g4574</name>
</gene>